<evidence type="ECO:0000313" key="2">
    <source>
        <dbReference type="EMBL" id="MBB4619929.1"/>
    </source>
</evidence>
<keyword evidence="1" id="KW-0812">Transmembrane</keyword>
<proteinExistence type="predicted"/>
<comment type="caution">
    <text evidence="2">The sequence shown here is derived from an EMBL/GenBank/DDBJ whole genome shotgun (WGS) entry which is preliminary data.</text>
</comment>
<feature type="transmembrane region" description="Helical" evidence="1">
    <location>
        <begin position="50"/>
        <end position="70"/>
    </location>
</feature>
<gene>
    <name evidence="2" type="ORF">GGQ96_004089</name>
</gene>
<sequence>MNKGYNGLGSGDRNGCLFAALAGVVALIIDCARLFGDPAPGTESLWWRQIPFLLPTIVVVFATFMAVRAINGRDER</sequence>
<dbReference type="AlphaFoldDB" id="A0A7W7AMT5"/>
<feature type="transmembrane region" description="Helical" evidence="1">
    <location>
        <begin position="16"/>
        <end position="35"/>
    </location>
</feature>
<keyword evidence="1" id="KW-0472">Membrane</keyword>
<protein>
    <submittedName>
        <fullName evidence="2">Uncharacterized protein</fullName>
    </submittedName>
</protein>
<keyword evidence="3" id="KW-1185">Reference proteome</keyword>
<evidence type="ECO:0000256" key="1">
    <source>
        <dbReference type="SAM" id="Phobius"/>
    </source>
</evidence>
<dbReference type="RefSeq" id="WP_184117047.1">
    <property type="nucleotide sequence ID" value="NZ_JACHNY010000019.1"/>
</dbReference>
<reference evidence="2 3" key="1">
    <citation type="submission" date="2020-08" db="EMBL/GenBank/DDBJ databases">
        <title>Genomic Encyclopedia of Type Strains, Phase IV (KMG-IV): sequencing the most valuable type-strain genomes for metagenomic binning, comparative biology and taxonomic classification.</title>
        <authorList>
            <person name="Goeker M."/>
        </authorList>
    </citation>
    <scope>NUCLEOTIDE SEQUENCE [LARGE SCALE GENOMIC DNA]</scope>
    <source>
        <strain evidence="2 3">DSM 15867</strain>
    </source>
</reference>
<dbReference type="EMBL" id="JACHNY010000019">
    <property type="protein sequence ID" value="MBB4619929.1"/>
    <property type="molecule type" value="Genomic_DNA"/>
</dbReference>
<keyword evidence="1" id="KW-1133">Transmembrane helix</keyword>
<dbReference type="Proteomes" id="UP000574769">
    <property type="component" value="Unassembled WGS sequence"/>
</dbReference>
<name>A0A7W7AMT5_9SPHN</name>
<accession>A0A7W7AMT5</accession>
<evidence type="ECO:0000313" key="3">
    <source>
        <dbReference type="Proteomes" id="UP000574769"/>
    </source>
</evidence>
<organism evidence="2 3">
    <name type="scientific">Sphingomonas abaci</name>
    <dbReference type="NCBI Taxonomy" id="237611"/>
    <lineage>
        <taxon>Bacteria</taxon>
        <taxon>Pseudomonadati</taxon>
        <taxon>Pseudomonadota</taxon>
        <taxon>Alphaproteobacteria</taxon>
        <taxon>Sphingomonadales</taxon>
        <taxon>Sphingomonadaceae</taxon>
        <taxon>Sphingomonas</taxon>
    </lineage>
</organism>